<reference evidence="1" key="1">
    <citation type="submission" date="2017-08" db="EMBL/GenBank/DDBJ databases">
        <authorList>
            <person name="Polle J.E."/>
            <person name="Barry K."/>
            <person name="Cushman J."/>
            <person name="Schmutz J."/>
            <person name="Tran D."/>
            <person name="Hathwaick L.T."/>
            <person name="Yim W.C."/>
            <person name="Jenkins J."/>
            <person name="Mckie-Krisberg Z.M."/>
            <person name="Prochnik S."/>
            <person name="Lindquist E."/>
            <person name="Dockter R.B."/>
            <person name="Adam C."/>
            <person name="Molina H."/>
            <person name="Bunkerborg J."/>
            <person name="Jin E."/>
            <person name="Buchheim M."/>
            <person name="Magnuson J."/>
        </authorList>
    </citation>
    <scope>NUCLEOTIDE SEQUENCE</scope>
    <source>
        <strain evidence="1">CCAP 19/18</strain>
    </source>
</reference>
<evidence type="ECO:0000313" key="2">
    <source>
        <dbReference type="Proteomes" id="UP000815325"/>
    </source>
</evidence>
<comment type="caution">
    <text evidence="1">The sequence shown here is derived from an EMBL/GenBank/DDBJ whole genome shotgun (WGS) entry which is preliminary data.</text>
</comment>
<proteinExistence type="predicted"/>
<dbReference type="PROSITE" id="PS51257">
    <property type="entry name" value="PROKAR_LIPOPROTEIN"/>
    <property type="match status" value="1"/>
</dbReference>
<accession>A0ABQ7FWR3</accession>
<name>A0ABQ7FWR3_DUNSA</name>
<protein>
    <submittedName>
        <fullName evidence="1">Uncharacterized protein</fullName>
    </submittedName>
</protein>
<dbReference type="EMBL" id="MU070709">
    <property type="protein sequence ID" value="KAF5826799.1"/>
    <property type="molecule type" value="Genomic_DNA"/>
</dbReference>
<evidence type="ECO:0000313" key="1">
    <source>
        <dbReference type="EMBL" id="KAF5826799.1"/>
    </source>
</evidence>
<dbReference type="Proteomes" id="UP000815325">
    <property type="component" value="Unassembled WGS sequence"/>
</dbReference>
<keyword evidence="2" id="KW-1185">Reference proteome</keyword>
<sequence length="106" mass="11131">MTESRATGCVTCTWAGCLQDCFCWPSCATCFCRARHSCIECPMCPGIGHAGSTCTALDARSCCVAGDALAVEGPSCPKRASYLLYVLENLTAASSEQLPCMCRASS</sequence>
<organism evidence="1 2">
    <name type="scientific">Dunaliella salina</name>
    <name type="common">Green alga</name>
    <name type="synonym">Protococcus salinus</name>
    <dbReference type="NCBI Taxonomy" id="3046"/>
    <lineage>
        <taxon>Eukaryota</taxon>
        <taxon>Viridiplantae</taxon>
        <taxon>Chlorophyta</taxon>
        <taxon>core chlorophytes</taxon>
        <taxon>Chlorophyceae</taxon>
        <taxon>CS clade</taxon>
        <taxon>Chlamydomonadales</taxon>
        <taxon>Dunaliellaceae</taxon>
        <taxon>Dunaliella</taxon>
    </lineage>
</organism>
<gene>
    <name evidence="1" type="ORF">DUNSADRAFT_2018</name>
</gene>